<reference evidence="1 2" key="1">
    <citation type="submission" date="2013-04" db="EMBL/GenBank/DDBJ databases">
        <title>The Genome Sequence of Paenibacillus barengoltzii G22.</title>
        <authorList>
            <consortium name="The Broad Institute Genomics Platform"/>
            <consortium name="The Broad Institute Genome Sequencing Center for Infectious Disease"/>
            <person name="Earl A."/>
            <person name="Xavier R."/>
            <person name="Elson C."/>
            <person name="Duck W."/>
            <person name="Walker B."/>
            <person name="Young S."/>
            <person name="Zeng Q."/>
            <person name="Gargeya S."/>
            <person name="Fitzgerald M."/>
            <person name="Haas B."/>
            <person name="Abouelleil A."/>
            <person name="Allen A.W."/>
            <person name="Alvarado L."/>
            <person name="Arachchi H.M."/>
            <person name="Berlin A.M."/>
            <person name="Chapman S.B."/>
            <person name="Gainer-Dewar J."/>
            <person name="Goldberg J."/>
            <person name="Griggs A."/>
            <person name="Gujja S."/>
            <person name="Hansen M."/>
            <person name="Howarth C."/>
            <person name="Imamovic A."/>
            <person name="Ireland A."/>
            <person name="Larimer J."/>
            <person name="McCowan C."/>
            <person name="Murphy C."/>
            <person name="Pearson M."/>
            <person name="Poon T.W."/>
            <person name="Priest M."/>
            <person name="Roberts A."/>
            <person name="Saif S."/>
            <person name="Shea T."/>
            <person name="Sisk P."/>
            <person name="Sykes S."/>
            <person name="Wortman J."/>
            <person name="Nusbaum C."/>
            <person name="Birren B."/>
        </authorList>
    </citation>
    <scope>NUCLEOTIDE SEQUENCE [LARGE SCALE GENOMIC DNA]</scope>
    <source>
        <strain evidence="1 2">G22</strain>
    </source>
</reference>
<gene>
    <name evidence="1" type="ORF">C812_01994</name>
</gene>
<dbReference type="HOGENOM" id="CLU_1729579_0_0_9"/>
<protein>
    <submittedName>
        <fullName evidence="1">Uncharacterized protein</fullName>
    </submittedName>
</protein>
<dbReference type="GeneID" id="43345016"/>
<evidence type="ECO:0000313" key="1">
    <source>
        <dbReference type="EMBL" id="EOS56598.1"/>
    </source>
</evidence>
<dbReference type="STRING" id="1235795.C812_01994"/>
<organism evidence="1 2">
    <name type="scientific">Paenibacillus barengoltzii G22</name>
    <dbReference type="NCBI Taxonomy" id="1235795"/>
    <lineage>
        <taxon>Bacteria</taxon>
        <taxon>Bacillati</taxon>
        <taxon>Bacillota</taxon>
        <taxon>Bacilli</taxon>
        <taxon>Bacillales</taxon>
        <taxon>Paenibacillaceae</taxon>
        <taxon>Paenibacillus</taxon>
    </lineage>
</organism>
<accession>R9LDD9</accession>
<dbReference type="EMBL" id="ASSZ01000018">
    <property type="protein sequence ID" value="EOS56598.1"/>
    <property type="molecule type" value="Genomic_DNA"/>
</dbReference>
<dbReference type="Proteomes" id="UP000019598">
    <property type="component" value="Unassembled WGS sequence"/>
</dbReference>
<evidence type="ECO:0000313" key="2">
    <source>
        <dbReference type="Proteomes" id="UP000019598"/>
    </source>
</evidence>
<sequence length="151" mass="17139">MLLAMYTWWYIENVSPVKVTKTFDGAAWMEEDPTFAPPVHLSLDGYYDKRNAQFKGAVKINGQVYDNCFLVNGSGHRYEGANLIRLGASYFDAEMVRIAWSIPQSELPPELTHPKFPDAEIWLISPASSGEEASNLRQELVDCYFAKLKLK</sequence>
<dbReference type="AlphaFoldDB" id="R9LDD9"/>
<name>R9LDD9_9BACL</name>
<dbReference type="PATRIC" id="fig|1235795.3.peg.1957"/>
<comment type="caution">
    <text evidence="1">The sequence shown here is derived from an EMBL/GenBank/DDBJ whole genome shotgun (WGS) entry which is preliminary data.</text>
</comment>
<proteinExistence type="predicted"/>
<dbReference type="RefSeq" id="WP_016312484.1">
    <property type="nucleotide sequence ID" value="NZ_KE159653.1"/>
</dbReference>